<protein>
    <submittedName>
        <fullName evidence="3">Uncharacterized protein</fullName>
    </submittedName>
</protein>
<gene>
    <name evidence="3" type="ORF">B0I32_118123</name>
</gene>
<proteinExistence type="predicted"/>
<dbReference type="OrthoDB" id="3542354at2"/>
<evidence type="ECO:0000313" key="3">
    <source>
        <dbReference type="EMBL" id="PRX59981.1"/>
    </source>
</evidence>
<keyword evidence="2" id="KW-0812">Transmembrane</keyword>
<accession>A0A2T0MPM2</accession>
<comment type="caution">
    <text evidence="3">The sequence shown here is derived from an EMBL/GenBank/DDBJ whole genome shotgun (WGS) entry which is preliminary data.</text>
</comment>
<dbReference type="AlphaFoldDB" id="A0A2T0MPM2"/>
<feature type="transmembrane region" description="Helical" evidence="2">
    <location>
        <begin position="45"/>
        <end position="66"/>
    </location>
</feature>
<sequence>MIRKFVGAVAAALAVPAGLWLMIAPFALGTQPEDADWTNATQSEFFTGLGVAVVGLVGAIAFVLAIREELVLRGLVQPRPRKAEPEPEPEPEPVPVPAPQASSAELASLLAPLVEALREDLNTGARPGGGEHRQNGKTSLVGVEENR</sequence>
<keyword evidence="4" id="KW-1185">Reference proteome</keyword>
<evidence type="ECO:0000313" key="4">
    <source>
        <dbReference type="Proteomes" id="UP000238312"/>
    </source>
</evidence>
<keyword evidence="2" id="KW-1133">Transmembrane helix</keyword>
<feature type="region of interest" description="Disordered" evidence="1">
    <location>
        <begin position="76"/>
        <end position="101"/>
    </location>
</feature>
<dbReference type="EMBL" id="PVNG01000018">
    <property type="protein sequence ID" value="PRX59981.1"/>
    <property type="molecule type" value="Genomic_DNA"/>
</dbReference>
<evidence type="ECO:0000256" key="2">
    <source>
        <dbReference type="SAM" id="Phobius"/>
    </source>
</evidence>
<dbReference type="Proteomes" id="UP000238312">
    <property type="component" value="Unassembled WGS sequence"/>
</dbReference>
<keyword evidence="2" id="KW-0472">Membrane</keyword>
<evidence type="ECO:0000256" key="1">
    <source>
        <dbReference type="SAM" id="MobiDB-lite"/>
    </source>
</evidence>
<feature type="region of interest" description="Disordered" evidence="1">
    <location>
        <begin position="120"/>
        <end position="147"/>
    </location>
</feature>
<dbReference type="RefSeq" id="WP_106247440.1">
    <property type="nucleotide sequence ID" value="NZ_PVNG01000018.1"/>
</dbReference>
<reference evidence="3 4" key="1">
    <citation type="submission" date="2018-03" db="EMBL/GenBank/DDBJ databases">
        <title>Genomic Encyclopedia of Type Strains, Phase III (KMG-III): the genomes of soil and plant-associated and newly described type strains.</title>
        <authorList>
            <person name="Whitman W."/>
        </authorList>
    </citation>
    <scope>NUCLEOTIDE SEQUENCE [LARGE SCALE GENOMIC DNA]</scope>
    <source>
        <strain evidence="3 4">CGMCC 4.7104</strain>
    </source>
</reference>
<organism evidence="3 4">
    <name type="scientific">Nonomuraea fuscirosea</name>
    <dbReference type="NCBI Taxonomy" id="1291556"/>
    <lineage>
        <taxon>Bacteria</taxon>
        <taxon>Bacillati</taxon>
        <taxon>Actinomycetota</taxon>
        <taxon>Actinomycetes</taxon>
        <taxon>Streptosporangiales</taxon>
        <taxon>Streptosporangiaceae</taxon>
        <taxon>Nonomuraea</taxon>
    </lineage>
</organism>
<name>A0A2T0MPM2_9ACTN</name>